<evidence type="ECO:0000313" key="1">
    <source>
        <dbReference type="EMBL" id="VEL18305.1"/>
    </source>
</evidence>
<dbReference type="GO" id="GO:0007032">
    <property type="term" value="P:endosome organization"/>
    <property type="evidence" value="ECO:0007669"/>
    <property type="project" value="InterPro"/>
</dbReference>
<comment type="caution">
    <text evidence="1">The sequence shown here is derived from an EMBL/GenBank/DDBJ whole genome shotgun (WGS) entry which is preliminary data.</text>
</comment>
<proteinExistence type="predicted"/>
<evidence type="ECO:0000313" key="2">
    <source>
        <dbReference type="Proteomes" id="UP000784294"/>
    </source>
</evidence>
<protein>
    <recommendedName>
        <fullName evidence="3">TRC8-like N-terminal domain-containing protein</fullName>
    </recommendedName>
</protein>
<dbReference type="AlphaFoldDB" id="A0A448WRE2"/>
<organism evidence="1 2">
    <name type="scientific">Protopolystoma xenopodis</name>
    <dbReference type="NCBI Taxonomy" id="117903"/>
    <lineage>
        <taxon>Eukaryota</taxon>
        <taxon>Metazoa</taxon>
        <taxon>Spiralia</taxon>
        <taxon>Lophotrochozoa</taxon>
        <taxon>Platyhelminthes</taxon>
        <taxon>Monogenea</taxon>
        <taxon>Polyopisthocotylea</taxon>
        <taxon>Polystomatidea</taxon>
        <taxon>Polystomatidae</taxon>
        <taxon>Protopolystoma</taxon>
    </lineage>
</organism>
<keyword evidence="2" id="KW-1185">Reference proteome</keyword>
<gene>
    <name evidence="1" type="ORF">PXEA_LOCUS11745</name>
</gene>
<dbReference type="EMBL" id="CAAALY010036431">
    <property type="protein sequence ID" value="VEL18305.1"/>
    <property type="molecule type" value="Genomic_DNA"/>
</dbReference>
<dbReference type="OrthoDB" id="69656at2759"/>
<evidence type="ECO:0008006" key="3">
    <source>
        <dbReference type="Google" id="ProtNLM"/>
    </source>
</evidence>
<reference evidence="1" key="1">
    <citation type="submission" date="2018-11" db="EMBL/GenBank/DDBJ databases">
        <authorList>
            <consortium name="Pathogen Informatics"/>
        </authorList>
    </citation>
    <scope>NUCLEOTIDE SEQUENCE</scope>
</reference>
<dbReference type="PANTHER" id="PTHR36983:SF2">
    <property type="entry name" value="DNAJ HOMOLOG SUBFAMILY C MEMBER 13"/>
    <property type="match status" value="1"/>
</dbReference>
<sequence length="102" mass="11413">MQEIPQIVRDVLRLLYYKNLTQMCCLAAACIGAFCSDYWLRQAVYTNGGLYLLISHLFAYDFTLEDGGINLSENTNIQVCSLFSLAIIEIICLPLQSSPIGI</sequence>
<dbReference type="GO" id="GO:2000641">
    <property type="term" value="P:regulation of early endosome to late endosome transport"/>
    <property type="evidence" value="ECO:0007669"/>
    <property type="project" value="InterPro"/>
</dbReference>
<dbReference type="GO" id="GO:0010008">
    <property type="term" value="C:endosome membrane"/>
    <property type="evidence" value="ECO:0007669"/>
    <property type="project" value="TreeGrafter"/>
</dbReference>
<dbReference type="InterPro" id="IPR044978">
    <property type="entry name" value="GRV2/DNAJC13"/>
</dbReference>
<dbReference type="PANTHER" id="PTHR36983">
    <property type="entry name" value="DNAJ HOMOLOG SUBFAMILY C MEMBER 13"/>
    <property type="match status" value="1"/>
</dbReference>
<dbReference type="GO" id="GO:0006898">
    <property type="term" value="P:receptor-mediated endocytosis"/>
    <property type="evidence" value="ECO:0007669"/>
    <property type="project" value="TreeGrafter"/>
</dbReference>
<name>A0A448WRE2_9PLAT</name>
<dbReference type="Proteomes" id="UP000784294">
    <property type="component" value="Unassembled WGS sequence"/>
</dbReference>
<accession>A0A448WRE2</accession>